<feature type="transmembrane region" description="Helical" evidence="1">
    <location>
        <begin position="118"/>
        <end position="135"/>
    </location>
</feature>
<evidence type="ECO:0000313" key="2">
    <source>
        <dbReference type="EMBL" id="KAG8538359.1"/>
    </source>
</evidence>
<organism evidence="2 3">
    <name type="scientific">Engystomops pustulosus</name>
    <name type="common">Tungara frog</name>
    <name type="synonym">Physalaemus pustulosus</name>
    <dbReference type="NCBI Taxonomy" id="76066"/>
    <lineage>
        <taxon>Eukaryota</taxon>
        <taxon>Metazoa</taxon>
        <taxon>Chordata</taxon>
        <taxon>Craniata</taxon>
        <taxon>Vertebrata</taxon>
        <taxon>Euteleostomi</taxon>
        <taxon>Amphibia</taxon>
        <taxon>Batrachia</taxon>
        <taxon>Anura</taxon>
        <taxon>Neobatrachia</taxon>
        <taxon>Hyloidea</taxon>
        <taxon>Leptodactylidae</taxon>
        <taxon>Leiuperinae</taxon>
        <taxon>Engystomops</taxon>
    </lineage>
</organism>
<reference evidence="2" key="1">
    <citation type="thesis" date="2020" institute="ProQuest LLC" country="789 East Eisenhower Parkway, Ann Arbor, MI, USA">
        <title>Comparative Genomics and Chromosome Evolution.</title>
        <authorList>
            <person name="Mudd A.B."/>
        </authorList>
    </citation>
    <scope>NUCLEOTIDE SEQUENCE</scope>
    <source>
        <strain evidence="2">237g6f4</strain>
        <tissue evidence="2">Blood</tissue>
    </source>
</reference>
<name>A0AAV6YLP0_ENGPU</name>
<accession>A0AAV6YLP0</accession>
<sequence length="139" mass="15536">MIPFLSHSLINALGPSHFFKSSTSLIFKNSDVSTGKSNLLLSIFHTTLVSLNNTELFAFPLKFPVFSCRNRFNDRGSAKLSSISLSTNVSLPFIHWAAILAMQEMLYSLKLGKERPPIAHGFCVLDIATLTFFLFHKNL</sequence>
<dbReference type="EMBL" id="WNYA01021825">
    <property type="protein sequence ID" value="KAG8538359.1"/>
    <property type="molecule type" value="Genomic_DNA"/>
</dbReference>
<evidence type="ECO:0000256" key="1">
    <source>
        <dbReference type="SAM" id="Phobius"/>
    </source>
</evidence>
<keyword evidence="1" id="KW-1133">Transmembrane helix</keyword>
<keyword evidence="1" id="KW-0472">Membrane</keyword>
<evidence type="ECO:0000313" key="3">
    <source>
        <dbReference type="Proteomes" id="UP000824782"/>
    </source>
</evidence>
<feature type="transmembrane region" description="Helical" evidence="1">
    <location>
        <begin position="80"/>
        <end position="98"/>
    </location>
</feature>
<keyword evidence="3" id="KW-1185">Reference proteome</keyword>
<dbReference type="AlphaFoldDB" id="A0AAV6YLP0"/>
<proteinExistence type="predicted"/>
<dbReference type="Proteomes" id="UP000824782">
    <property type="component" value="Unassembled WGS sequence"/>
</dbReference>
<comment type="caution">
    <text evidence="2">The sequence shown here is derived from an EMBL/GenBank/DDBJ whole genome shotgun (WGS) entry which is preliminary data.</text>
</comment>
<protein>
    <submittedName>
        <fullName evidence="2">Uncharacterized protein</fullName>
    </submittedName>
</protein>
<keyword evidence="1" id="KW-0812">Transmembrane</keyword>
<gene>
    <name evidence="2" type="ORF">GDO81_022787</name>
</gene>